<dbReference type="InterPro" id="IPR027417">
    <property type="entry name" value="P-loop_NTPase"/>
</dbReference>
<protein>
    <submittedName>
        <fullName evidence="2">Putative ATPase/DNA-binding XRE family transcriptional regulator</fullName>
    </submittedName>
</protein>
<dbReference type="Proteomes" id="UP000587527">
    <property type="component" value="Unassembled WGS sequence"/>
</dbReference>
<dbReference type="SUPFAM" id="SSF48452">
    <property type="entry name" value="TPR-like"/>
    <property type="match status" value="1"/>
</dbReference>
<evidence type="ECO:0000259" key="1">
    <source>
        <dbReference type="PROSITE" id="PS50943"/>
    </source>
</evidence>
<evidence type="ECO:0000313" key="2">
    <source>
        <dbReference type="EMBL" id="MBB5874357.1"/>
    </source>
</evidence>
<dbReference type="CDD" id="cd00093">
    <property type="entry name" value="HTH_XRE"/>
    <property type="match status" value="1"/>
</dbReference>
<comment type="caution">
    <text evidence="2">The sequence shown here is derived from an EMBL/GenBank/DDBJ whole genome shotgun (WGS) entry which is preliminary data.</text>
</comment>
<keyword evidence="2" id="KW-0238">DNA-binding</keyword>
<dbReference type="GO" id="GO:0003677">
    <property type="term" value="F:DNA binding"/>
    <property type="evidence" value="ECO:0007669"/>
    <property type="project" value="UniProtKB-KW"/>
</dbReference>
<proteinExistence type="predicted"/>
<dbReference type="Gene3D" id="3.40.50.300">
    <property type="entry name" value="P-loop containing nucleotide triphosphate hydrolases"/>
    <property type="match status" value="1"/>
</dbReference>
<accession>A0A841BYZ1</accession>
<dbReference type="Pfam" id="PF13560">
    <property type="entry name" value="HTH_31"/>
    <property type="match status" value="1"/>
</dbReference>
<reference evidence="2 3" key="1">
    <citation type="submission" date="2020-08" db="EMBL/GenBank/DDBJ databases">
        <title>Sequencing the genomes of 1000 actinobacteria strains.</title>
        <authorList>
            <person name="Klenk H.-P."/>
        </authorList>
    </citation>
    <scope>NUCLEOTIDE SEQUENCE [LARGE SCALE GENOMIC DNA]</scope>
    <source>
        <strain evidence="2 3">DSM 45362</strain>
    </source>
</reference>
<dbReference type="SUPFAM" id="SSF47413">
    <property type="entry name" value="lambda repressor-like DNA-binding domains"/>
    <property type="match status" value="1"/>
</dbReference>
<dbReference type="SMART" id="SM00530">
    <property type="entry name" value="HTH_XRE"/>
    <property type="match status" value="1"/>
</dbReference>
<dbReference type="Gene3D" id="1.25.40.10">
    <property type="entry name" value="Tetratricopeptide repeat domain"/>
    <property type="match status" value="1"/>
</dbReference>
<dbReference type="RefSeq" id="WP_184846421.1">
    <property type="nucleotide sequence ID" value="NZ_JACHMN010000003.1"/>
</dbReference>
<dbReference type="InterPro" id="IPR010982">
    <property type="entry name" value="Lambda_DNA-bd_dom_sf"/>
</dbReference>
<dbReference type="EMBL" id="JACHMN010000003">
    <property type="protein sequence ID" value="MBB5874357.1"/>
    <property type="molecule type" value="Genomic_DNA"/>
</dbReference>
<dbReference type="InterPro" id="IPR041664">
    <property type="entry name" value="AAA_16"/>
</dbReference>
<dbReference type="CDD" id="cd01983">
    <property type="entry name" value="SIMIBI"/>
    <property type="match status" value="1"/>
</dbReference>
<dbReference type="SUPFAM" id="SSF52540">
    <property type="entry name" value="P-loop containing nucleoside triphosphate hydrolases"/>
    <property type="match status" value="1"/>
</dbReference>
<dbReference type="InterPro" id="IPR011990">
    <property type="entry name" value="TPR-like_helical_dom_sf"/>
</dbReference>
<gene>
    <name evidence="2" type="ORF">F4553_007791</name>
</gene>
<dbReference type="PANTHER" id="PTHR47691:SF3">
    <property type="entry name" value="HTH-TYPE TRANSCRIPTIONAL REGULATOR RV0890C-RELATED"/>
    <property type="match status" value="1"/>
</dbReference>
<organism evidence="2 3">
    <name type="scientific">Allocatelliglobosispora scoriae</name>
    <dbReference type="NCBI Taxonomy" id="643052"/>
    <lineage>
        <taxon>Bacteria</taxon>
        <taxon>Bacillati</taxon>
        <taxon>Actinomycetota</taxon>
        <taxon>Actinomycetes</taxon>
        <taxon>Micromonosporales</taxon>
        <taxon>Micromonosporaceae</taxon>
        <taxon>Allocatelliglobosispora</taxon>
    </lineage>
</organism>
<dbReference type="AlphaFoldDB" id="A0A841BYZ1"/>
<dbReference type="PRINTS" id="PR00364">
    <property type="entry name" value="DISEASERSIST"/>
</dbReference>
<dbReference type="Gene3D" id="1.10.260.40">
    <property type="entry name" value="lambda repressor-like DNA-binding domains"/>
    <property type="match status" value="1"/>
</dbReference>
<dbReference type="PROSITE" id="PS50943">
    <property type="entry name" value="HTH_CROC1"/>
    <property type="match status" value="1"/>
</dbReference>
<sequence length="840" mass="88786">MPSTPVPGSLPPLAESLVRLRRAARLSQRALAERTGLSERAIRDLEKGVTTRPHAWSLRAIADALGLDDRARQALLDAAAERPPAVPQPFEDGDPMVGRSAELARLADLVQGRRHRLVTLTGAGGMGKSRLAAELAAHLRRVGTEVAFVDLSALDDPALVGEVVAESVRAGGRSRLDPVSRIAAELRGSRLVLVLDGFERLLDAATVVARLVAACPALSVVVTSRLPLRVASEREFRLDPLPVPGPDEPDIAEMPSVRLLLARTRHDFTLTPQNAGAVAAICRAVEGLPLGLELAAARLRVLSPQELLDRLAQPLAVLSGNTRDAPPRHRSLRAAIESSLDVLGGPSRHLFTSLGAFPAGVRLADLEEITARDGTDPGLVLGALADLADASLIRLRAEPGGTRYTLPDAMRELAAEQLALHPDAVTLRGHVSGHYLGRVRAAAQRPDGSGYADLEPDRDNVRAAVTWSRHHHPAVFDLATVDALYRLFELRGRFAEGRATLTALADAAVPARSRALVRAGRLSHHVGDLETARDLGLQAQQAAECDDHEGQALAGMLLGSLAIELDPAQAQPILTQALGAAKAHGEDGLIGRALNNLAAATANTGDLPEAQRLMREALQAKRRAGASDVDTGRTLMNLAELALADGRWLASATHGSEAATVLGRAEDPRLQAYALSIVAVARLRESPSGDTGALVALATRAVELLDRIGEDRSMRGLVRARFSVVLRGAGEVTRAIEELTGAAESLRGGCLPYQVAPVIESHAELIAPADPETAALLLGLATAMRGRTATTPPSPVDRYGSGIALYAGDPASGLLAAAQIMRGEMENTRHRKIVTTLQEL</sequence>
<keyword evidence="3" id="KW-1185">Reference proteome</keyword>
<dbReference type="PANTHER" id="PTHR47691">
    <property type="entry name" value="REGULATOR-RELATED"/>
    <property type="match status" value="1"/>
</dbReference>
<name>A0A841BYZ1_9ACTN</name>
<evidence type="ECO:0000313" key="3">
    <source>
        <dbReference type="Proteomes" id="UP000587527"/>
    </source>
</evidence>
<feature type="domain" description="HTH cro/C1-type" evidence="1">
    <location>
        <begin position="17"/>
        <end position="72"/>
    </location>
</feature>
<dbReference type="Pfam" id="PF13191">
    <property type="entry name" value="AAA_16"/>
    <property type="match status" value="1"/>
</dbReference>
<dbReference type="InterPro" id="IPR001387">
    <property type="entry name" value="Cro/C1-type_HTH"/>
</dbReference>